<dbReference type="InterPro" id="IPR036390">
    <property type="entry name" value="WH_DNA-bd_sf"/>
</dbReference>
<dbReference type="PROSITE" id="PS51507">
    <property type="entry name" value="IRF_2"/>
    <property type="match status" value="1"/>
</dbReference>
<evidence type="ECO:0000313" key="4">
    <source>
        <dbReference type="Proteomes" id="UP000327493"/>
    </source>
</evidence>
<proteinExistence type="predicted"/>
<feature type="domain" description="IRF tryptophan pentad repeat" evidence="2">
    <location>
        <begin position="1"/>
        <end position="102"/>
    </location>
</feature>
<dbReference type="SUPFAM" id="SSF46785">
    <property type="entry name" value="Winged helix' DNA-binding domain"/>
    <property type="match status" value="1"/>
</dbReference>
<keyword evidence="4" id="KW-1185">Reference proteome</keyword>
<gene>
    <name evidence="3" type="ORF">FQN60_000535</name>
</gene>
<dbReference type="InterPro" id="IPR001346">
    <property type="entry name" value="Interferon_reg_fact_DNA-bd_dom"/>
</dbReference>
<dbReference type="Gene3D" id="1.10.10.10">
    <property type="entry name" value="Winged helix-like DNA-binding domain superfamily/Winged helix DNA-binding domain"/>
    <property type="match status" value="1"/>
</dbReference>
<evidence type="ECO:0000259" key="2">
    <source>
        <dbReference type="PROSITE" id="PS51507"/>
    </source>
</evidence>
<comment type="caution">
    <text evidence="3">The sequence shown here is derived from an EMBL/GenBank/DDBJ whole genome shotgun (WGS) entry which is preliminary data.</text>
</comment>
<accession>A0A5J5CZT9</accession>
<feature type="compositionally biased region" description="Basic and acidic residues" evidence="1">
    <location>
        <begin position="60"/>
        <end position="70"/>
    </location>
</feature>
<organism evidence="3 4">
    <name type="scientific">Etheostoma spectabile</name>
    <name type="common">orangethroat darter</name>
    <dbReference type="NCBI Taxonomy" id="54343"/>
    <lineage>
        <taxon>Eukaryota</taxon>
        <taxon>Metazoa</taxon>
        <taxon>Chordata</taxon>
        <taxon>Craniata</taxon>
        <taxon>Vertebrata</taxon>
        <taxon>Euteleostomi</taxon>
        <taxon>Actinopterygii</taxon>
        <taxon>Neopterygii</taxon>
        <taxon>Teleostei</taxon>
        <taxon>Neoteleostei</taxon>
        <taxon>Acanthomorphata</taxon>
        <taxon>Eupercaria</taxon>
        <taxon>Perciformes</taxon>
        <taxon>Percoidei</taxon>
        <taxon>Percidae</taxon>
        <taxon>Etheostomatinae</taxon>
        <taxon>Etheostoma</taxon>
    </lineage>
</organism>
<dbReference type="Pfam" id="PF00605">
    <property type="entry name" value="IRF"/>
    <property type="match status" value="1"/>
</dbReference>
<feature type="region of interest" description="Disordered" evidence="1">
    <location>
        <begin position="53"/>
        <end position="88"/>
    </location>
</feature>
<evidence type="ECO:0000256" key="1">
    <source>
        <dbReference type="SAM" id="MobiDB-lite"/>
    </source>
</evidence>
<dbReference type="Proteomes" id="UP000327493">
    <property type="component" value="Chromosome 13"/>
</dbReference>
<dbReference type="GO" id="GO:0000976">
    <property type="term" value="F:transcription cis-regulatory region binding"/>
    <property type="evidence" value="ECO:0007669"/>
    <property type="project" value="InterPro"/>
</dbReference>
<evidence type="ECO:0000313" key="3">
    <source>
        <dbReference type="EMBL" id="KAA8586699.1"/>
    </source>
</evidence>
<dbReference type="InterPro" id="IPR036388">
    <property type="entry name" value="WH-like_DNA-bd_sf"/>
</dbReference>
<name>A0A5J5CZT9_9PERO</name>
<feature type="compositionally biased region" description="Basic and acidic residues" evidence="1">
    <location>
        <begin position="114"/>
        <end position="125"/>
    </location>
</feature>
<protein>
    <recommendedName>
        <fullName evidence="2">IRF tryptophan pentad repeat domain-containing protein</fullName>
    </recommendedName>
</protein>
<dbReference type="EMBL" id="VOFY01000013">
    <property type="protein sequence ID" value="KAA8586699.1"/>
    <property type="molecule type" value="Genomic_DNA"/>
</dbReference>
<sequence length="125" mass="14077">MAGEADRVHSVSGLTWVDKDKKMFAVPWSMQLDTAGSWTMSMFVLKRGPSTQGNMLKATWEPKDVEERQLSRAMNSLPDIEESEDKGITKATKRLRVFRMLPASPKSGVNEAKQANEVERDRAHV</sequence>
<feature type="region of interest" description="Disordered" evidence="1">
    <location>
        <begin position="103"/>
        <end position="125"/>
    </location>
</feature>
<dbReference type="AlphaFoldDB" id="A0A5J5CZT9"/>
<reference evidence="3 4" key="1">
    <citation type="submission" date="2019-08" db="EMBL/GenBank/DDBJ databases">
        <title>A chromosome-level genome assembly, high-density linkage maps, and genome scans reveal the genomic architecture of hybrid incompatibilities underlying speciation via character displacement in darters (Percidae: Etheostominae).</title>
        <authorList>
            <person name="Moran R.L."/>
            <person name="Catchen J.M."/>
            <person name="Fuller R.C."/>
        </authorList>
    </citation>
    <scope>NUCLEOTIDE SEQUENCE [LARGE SCALE GENOMIC DNA]</scope>
    <source>
        <strain evidence="3">EspeVRDwgs_2016</strain>
        <tissue evidence="3">Muscle</tissue>
    </source>
</reference>